<evidence type="ECO:0000256" key="1">
    <source>
        <dbReference type="SAM" id="MobiDB-lite"/>
    </source>
</evidence>
<protein>
    <submittedName>
        <fullName evidence="2">Uncharacterized protein</fullName>
    </submittedName>
</protein>
<organism evidence="2 3">
    <name type="scientific">Prorocentrum cordatum</name>
    <dbReference type="NCBI Taxonomy" id="2364126"/>
    <lineage>
        <taxon>Eukaryota</taxon>
        <taxon>Sar</taxon>
        <taxon>Alveolata</taxon>
        <taxon>Dinophyceae</taxon>
        <taxon>Prorocentrales</taxon>
        <taxon>Prorocentraceae</taxon>
        <taxon>Prorocentrum</taxon>
    </lineage>
</organism>
<evidence type="ECO:0000313" key="3">
    <source>
        <dbReference type="Proteomes" id="UP001189429"/>
    </source>
</evidence>
<feature type="compositionally biased region" description="Basic and acidic residues" evidence="1">
    <location>
        <begin position="136"/>
        <end position="150"/>
    </location>
</feature>
<feature type="non-terminal residue" evidence="2">
    <location>
        <position position="239"/>
    </location>
</feature>
<dbReference type="EMBL" id="CAUYUJ010019226">
    <property type="protein sequence ID" value="CAK0889524.1"/>
    <property type="molecule type" value="Genomic_DNA"/>
</dbReference>
<evidence type="ECO:0000313" key="2">
    <source>
        <dbReference type="EMBL" id="CAK0889524.1"/>
    </source>
</evidence>
<sequence length="239" mass="27395">QQLKQLDGAEKRKLAAAKAEHELLTRFSAVARRNQDEKVHDNHRIEIKGQIAIAMGTRLRNLPSEVQRRVSLPVPPLRRWQGAHLLAHCQRDHYFTCAANGDQSDIAHIVGDHSCDGGNARISLHFRSAQFAPTQKEPEKSQQENLKAEHEPRTKLMDEARGGTLKNGAANIAGAEQYHERRYDEPFADIMRHGTTPHRVEQYHGRRYDKPYVDIMRRGVELPRGRHYDEPFADIMRHG</sequence>
<proteinExistence type="predicted"/>
<accession>A0ABN9WWF6</accession>
<gene>
    <name evidence="2" type="ORF">PCOR1329_LOCUS70031</name>
</gene>
<comment type="caution">
    <text evidence="2">The sequence shown here is derived from an EMBL/GenBank/DDBJ whole genome shotgun (WGS) entry which is preliminary data.</text>
</comment>
<reference evidence="2" key="1">
    <citation type="submission" date="2023-10" db="EMBL/GenBank/DDBJ databases">
        <authorList>
            <person name="Chen Y."/>
            <person name="Shah S."/>
            <person name="Dougan E. K."/>
            <person name="Thang M."/>
            <person name="Chan C."/>
        </authorList>
    </citation>
    <scope>NUCLEOTIDE SEQUENCE [LARGE SCALE GENOMIC DNA]</scope>
</reference>
<feature type="region of interest" description="Disordered" evidence="1">
    <location>
        <begin position="131"/>
        <end position="150"/>
    </location>
</feature>
<dbReference type="Proteomes" id="UP001189429">
    <property type="component" value="Unassembled WGS sequence"/>
</dbReference>
<keyword evidence="3" id="KW-1185">Reference proteome</keyword>
<feature type="non-terminal residue" evidence="2">
    <location>
        <position position="1"/>
    </location>
</feature>
<name>A0ABN9WWF6_9DINO</name>